<evidence type="ECO:0000256" key="4">
    <source>
        <dbReference type="ARBA" id="ARBA00022692"/>
    </source>
</evidence>
<name>A0A1H1Q676_9ACTN</name>
<keyword evidence="3" id="KW-1003">Cell membrane</keyword>
<dbReference type="PANTHER" id="PTHR30506:SF3">
    <property type="entry name" value="UPF0126 INNER MEMBRANE PROTEIN YADS-RELATED"/>
    <property type="match status" value="1"/>
</dbReference>
<evidence type="ECO:0000256" key="5">
    <source>
        <dbReference type="ARBA" id="ARBA00022989"/>
    </source>
</evidence>
<keyword evidence="6 7" id="KW-0472">Membrane</keyword>
<sequence length="213" mass="21733">MGDPTGGPSTLLLVLDLSGIFVFAISGGLVAVRKQLDIFGVLVLAGTTGLGGGFLRDVLIDATPPAALADWRYLLVPVAAGLLTFVFHPMLGRLERVTTVFDAAGLGLFCVTGALKALDFGLGPVPAALMGMVTGIGGGIARDLLAGRVPVIFSSELYATPALLGATWAVVAAGLGAPEWAVTFPGVALCFGFRMLALLRNWRAPLPSGSASV</sequence>
<keyword evidence="10" id="KW-1185">Reference proteome</keyword>
<evidence type="ECO:0000256" key="2">
    <source>
        <dbReference type="ARBA" id="ARBA00008193"/>
    </source>
</evidence>
<feature type="transmembrane region" description="Helical" evidence="7">
    <location>
        <begin position="100"/>
        <end position="118"/>
    </location>
</feature>
<evidence type="ECO:0000313" key="10">
    <source>
        <dbReference type="Proteomes" id="UP000198859"/>
    </source>
</evidence>
<feature type="transmembrane region" description="Helical" evidence="7">
    <location>
        <begin position="12"/>
        <end position="32"/>
    </location>
</feature>
<dbReference type="Proteomes" id="UP000198859">
    <property type="component" value="Chromosome I"/>
</dbReference>
<feature type="transmembrane region" description="Helical" evidence="7">
    <location>
        <begin position="157"/>
        <end position="175"/>
    </location>
</feature>
<evidence type="ECO:0000313" key="9">
    <source>
        <dbReference type="EMBL" id="SDS19018.1"/>
    </source>
</evidence>
<proteinExistence type="inferred from homology"/>
<organism evidence="9 10">
    <name type="scientific">Nocardioides scoriae</name>
    <dbReference type="NCBI Taxonomy" id="642780"/>
    <lineage>
        <taxon>Bacteria</taxon>
        <taxon>Bacillati</taxon>
        <taxon>Actinomycetota</taxon>
        <taxon>Actinomycetes</taxon>
        <taxon>Propionibacteriales</taxon>
        <taxon>Nocardioidaceae</taxon>
        <taxon>Nocardioides</taxon>
    </lineage>
</organism>
<keyword evidence="4 7" id="KW-0812">Transmembrane</keyword>
<feature type="transmembrane region" description="Helical" evidence="7">
    <location>
        <begin position="39"/>
        <end position="59"/>
    </location>
</feature>
<evidence type="ECO:0000256" key="6">
    <source>
        <dbReference type="ARBA" id="ARBA00023136"/>
    </source>
</evidence>
<dbReference type="PANTHER" id="PTHR30506">
    <property type="entry name" value="INNER MEMBRANE PROTEIN"/>
    <property type="match status" value="1"/>
</dbReference>
<evidence type="ECO:0000256" key="1">
    <source>
        <dbReference type="ARBA" id="ARBA00004651"/>
    </source>
</evidence>
<evidence type="ECO:0000259" key="8">
    <source>
        <dbReference type="Pfam" id="PF03458"/>
    </source>
</evidence>
<comment type="subcellular location">
    <subcellularLocation>
        <location evidence="1">Cell membrane</location>
        <topology evidence="1">Multi-pass membrane protein</topology>
    </subcellularLocation>
</comment>
<feature type="domain" description="Glycine transporter" evidence="8">
    <location>
        <begin position="100"/>
        <end position="172"/>
    </location>
</feature>
<dbReference type="EMBL" id="LT629757">
    <property type="protein sequence ID" value="SDS19018.1"/>
    <property type="molecule type" value="Genomic_DNA"/>
</dbReference>
<feature type="domain" description="Glycine transporter" evidence="8">
    <location>
        <begin position="14"/>
        <end position="88"/>
    </location>
</feature>
<feature type="transmembrane region" description="Helical" evidence="7">
    <location>
        <begin position="71"/>
        <end position="88"/>
    </location>
</feature>
<feature type="transmembrane region" description="Helical" evidence="7">
    <location>
        <begin position="181"/>
        <end position="199"/>
    </location>
</feature>
<evidence type="ECO:0000256" key="3">
    <source>
        <dbReference type="ARBA" id="ARBA00022475"/>
    </source>
</evidence>
<dbReference type="InterPro" id="IPR005115">
    <property type="entry name" value="Gly_transporter"/>
</dbReference>
<evidence type="ECO:0000256" key="7">
    <source>
        <dbReference type="SAM" id="Phobius"/>
    </source>
</evidence>
<dbReference type="RefSeq" id="WP_091727507.1">
    <property type="nucleotide sequence ID" value="NZ_LT629757.1"/>
</dbReference>
<dbReference type="Pfam" id="PF03458">
    <property type="entry name" value="Gly_transporter"/>
    <property type="match status" value="2"/>
</dbReference>
<dbReference type="AlphaFoldDB" id="A0A1H1Q676"/>
<dbReference type="OrthoDB" id="9791874at2"/>
<keyword evidence="5 7" id="KW-1133">Transmembrane helix</keyword>
<feature type="transmembrane region" description="Helical" evidence="7">
    <location>
        <begin position="124"/>
        <end position="145"/>
    </location>
</feature>
<reference evidence="10" key="1">
    <citation type="submission" date="2016-10" db="EMBL/GenBank/DDBJ databases">
        <authorList>
            <person name="Varghese N."/>
            <person name="Submissions S."/>
        </authorList>
    </citation>
    <scope>NUCLEOTIDE SEQUENCE [LARGE SCALE GENOMIC DNA]</scope>
    <source>
        <strain evidence="10">DSM 22127</strain>
    </source>
</reference>
<comment type="similarity">
    <text evidence="2">Belongs to the UPF0126 family.</text>
</comment>
<protein>
    <submittedName>
        <fullName evidence="9">Uncharacterized membrane protein YeiH</fullName>
    </submittedName>
</protein>
<accession>A0A1H1Q676</accession>
<gene>
    <name evidence="9" type="ORF">SAMN04488570_1329</name>
</gene>
<dbReference type="GO" id="GO:0005886">
    <property type="term" value="C:plasma membrane"/>
    <property type="evidence" value="ECO:0007669"/>
    <property type="project" value="UniProtKB-SubCell"/>
</dbReference>